<evidence type="ECO:0000256" key="1">
    <source>
        <dbReference type="ARBA" id="ARBA00001974"/>
    </source>
</evidence>
<dbReference type="InterPro" id="IPR036188">
    <property type="entry name" value="FAD/NAD-bd_sf"/>
</dbReference>
<sequence length="600" mass="65784">MPDDQGFEAMDFVASAGVDLDGVDLEALGRRYREERAKRVDDDRAAFVDLSGDRARYVADPFSAPEPRAAVTDTVELVVVGAGFGGLLTAIRFREVGFTRIRLIDTAGDVGGVWYWNRYPGAMCDVDSLTYLPLLEETGYVPRDRYAGSSEIRAYARRLAASHGLDELALFHTTVTGLRWDEDTAHWTTTTDRGDEIASPFVMIADGNFNRVRIPAIPGLGDFRGHSFHTSRWDFAYTGRDLGGLAGKRVGVIGTGATAAQVVPPLARAAEHLVVFQRTPSTVGVRANAPLDPDVVAGLDPGWQRERIRNFAAIVSGRRQPVDLVRDGWTDYHQAAPVPRDGEDAAAAARRGNLLHMEALRARVDATVHDPATAEALKPWYAYFCTRPVFHDEYLATFNRPDTTLVDTGGRGIERFSEDGVVVDGVEHPLDCLVLATGFAYGTPYTDKIGFDVVGRDGLRISEKYATRFSTLHGLMSRGFPNLFMIPGGNMQSSVTLNVLHTLDENALHAAGVAARTRELGARCFDVEADAEEKWVAECVTHARDNAEFLESCTPNRFNAEGDLSRRSLATSNHPLPVLEFFDLLRAWRDEGSLPGLELG</sequence>
<keyword evidence="4" id="KW-0274">FAD</keyword>
<proteinExistence type="inferred from homology"/>
<dbReference type="GO" id="GO:0050660">
    <property type="term" value="F:flavin adenine dinucleotide binding"/>
    <property type="evidence" value="ECO:0007669"/>
    <property type="project" value="InterPro"/>
</dbReference>
<dbReference type="GO" id="GO:0050661">
    <property type="term" value="F:NADP binding"/>
    <property type="evidence" value="ECO:0007669"/>
    <property type="project" value="InterPro"/>
</dbReference>
<dbReference type="EMBL" id="SNYO01000006">
    <property type="protein sequence ID" value="TDQ53922.1"/>
    <property type="molecule type" value="Genomic_DNA"/>
</dbReference>
<evidence type="ECO:0000313" key="7">
    <source>
        <dbReference type="EMBL" id="TDQ53922.1"/>
    </source>
</evidence>
<dbReference type="PANTHER" id="PTHR43098:SF2">
    <property type="entry name" value="FAD-BINDING MONOOXYGENASE AUSB-RELATED"/>
    <property type="match status" value="1"/>
</dbReference>
<dbReference type="AlphaFoldDB" id="A0A4R6V1Y0"/>
<comment type="similarity">
    <text evidence="2">Belongs to the FAD-binding monooxygenase family.</text>
</comment>
<keyword evidence="5" id="KW-0521">NADP</keyword>
<dbReference type="InterPro" id="IPR020946">
    <property type="entry name" value="Flavin_mOase-like"/>
</dbReference>
<name>A0A4R6V1Y0_9PSEU</name>
<comment type="cofactor">
    <cofactor evidence="1">
        <name>FAD</name>
        <dbReference type="ChEBI" id="CHEBI:57692"/>
    </cofactor>
</comment>
<dbReference type="Pfam" id="PF13450">
    <property type="entry name" value="NAD_binding_8"/>
    <property type="match status" value="1"/>
</dbReference>
<dbReference type="PANTHER" id="PTHR43098">
    <property type="entry name" value="L-ORNITHINE N(5)-MONOOXYGENASE-RELATED"/>
    <property type="match status" value="1"/>
</dbReference>
<comment type="caution">
    <text evidence="7">The sequence shown here is derived from an EMBL/GenBank/DDBJ whole genome shotgun (WGS) entry which is preliminary data.</text>
</comment>
<dbReference type="GO" id="GO:0004499">
    <property type="term" value="F:N,N-dimethylaniline monooxygenase activity"/>
    <property type="evidence" value="ECO:0007669"/>
    <property type="project" value="InterPro"/>
</dbReference>
<keyword evidence="8" id="KW-1185">Reference proteome</keyword>
<reference evidence="7 8" key="1">
    <citation type="submission" date="2019-03" db="EMBL/GenBank/DDBJ databases">
        <title>Genomic Encyclopedia of Type Strains, Phase IV (KMG-IV): sequencing the most valuable type-strain genomes for metagenomic binning, comparative biology and taxonomic classification.</title>
        <authorList>
            <person name="Goeker M."/>
        </authorList>
    </citation>
    <scope>NUCLEOTIDE SEQUENCE [LARGE SCALE GENOMIC DNA]</scope>
    <source>
        <strain evidence="7 8">DSM 45775</strain>
    </source>
</reference>
<dbReference type="InterPro" id="IPR050775">
    <property type="entry name" value="FAD-binding_Monooxygenases"/>
</dbReference>
<keyword evidence="6" id="KW-0560">Oxidoreductase</keyword>
<evidence type="ECO:0000256" key="2">
    <source>
        <dbReference type="ARBA" id="ARBA00010139"/>
    </source>
</evidence>
<dbReference type="Gene3D" id="3.40.50.720">
    <property type="entry name" value="NAD(P)-binding Rossmann-like Domain"/>
    <property type="match status" value="1"/>
</dbReference>
<dbReference type="Pfam" id="PF00743">
    <property type="entry name" value="FMO-like"/>
    <property type="match status" value="1"/>
</dbReference>
<evidence type="ECO:0000313" key="8">
    <source>
        <dbReference type="Proteomes" id="UP000295705"/>
    </source>
</evidence>
<dbReference type="PRINTS" id="PR00411">
    <property type="entry name" value="PNDRDTASEI"/>
</dbReference>
<gene>
    <name evidence="7" type="ORF">EV188_10666</name>
</gene>
<protein>
    <submittedName>
        <fullName evidence="7">Pentalenolactone D synthase</fullName>
    </submittedName>
</protein>
<evidence type="ECO:0000256" key="6">
    <source>
        <dbReference type="ARBA" id="ARBA00023002"/>
    </source>
</evidence>
<evidence type="ECO:0000256" key="3">
    <source>
        <dbReference type="ARBA" id="ARBA00022630"/>
    </source>
</evidence>
<dbReference type="Proteomes" id="UP000295705">
    <property type="component" value="Unassembled WGS sequence"/>
</dbReference>
<dbReference type="RefSeq" id="WP_208114306.1">
    <property type="nucleotide sequence ID" value="NZ_BAABHR010000043.1"/>
</dbReference>
<organism evidence="7 8">
    <name type="scientific">Actinomycetospora succinea</name>
    <dbReference type="NCBI Taxonomy" id="663603"/>
    <lineage>
        <taxon>Bacteria</taxon>
        <taxon>Bacillati</taxon>
        <taxon>Actinomycetota</taxon>
        <taxon>Actinomycetes</taxon>
        <taxon>Pseudonocardiales</taxon>
        <taxon>Pseudonocardiaceae</taxon>
        <taxon>Actinomycetospora</taxon>
    </lineage>
</organism>
<dbReference type="SUPFAM" id="SSF51905">
    <property type="entry name" value="FAD/NAD(P)-binding domain"/>
    <property type="match status" value="3"/>
</dbReference>
<evidence type="ECO:0000256" key="4">
    <source>
        <dbReference type="ARBA" id="ARBA00022827"/>
    </source>
</evidence>
<accession>A0A4R6V1Y0</accession>
<evidence type="ECO:0000256" key="5">
    <source>
        <dbReference type="ARBA" id="ARBA00022857"/>
    </source>
</evidence>
<dbReference type="Gene3D" id="3.50.50.60">
    <property type="entry name" value="FAD/NAD(P)-binding domain"/>
    <property type="match status" value="2"/>
</dbReference>
<keyword evidence="3" id="KW-0285">Flavoprotein</keyword>